<evidence type="ECO:0000313" key="2">
    <source>
        <dbReference type="Proteomes" id="UP000439994"/>
    </source>
</evidence>
<dbReference type="AlphaFoldDB" id="A0A6N8F517"/>
<sequence>MKKTDKKIDKQLRQCLTNVCEDHFESIDGFVWLSHEVNFNNINVSLRVICVFDNNENQAMFESSSAKEMAVEYVQKSLQSININLKNATKQIRFDSEERCKLEHNGNWANRIAQKYR</sequence>
<reference evidence="1 2" key="1">
    <citation type="submission" date="2019-11" db="EMBL/GenBank/DDBJ databases">
        <title>P. haliotis isolates from Z. marina roots.</title>
        <authorList>
            <person name="Cohen M."/>
            <person name="Jospin G."/>
            <person name="Eisen J.A."/>
            <person name="Coil D.A."/>
        </authorList>
    </citation>
    <scope>NUCLEOTIDE SEQUENCE [LARGE SCALE GENOMIC DNA]</scope>
    <source>
        <strain evidence="1 2">UCD-MCMsp1aY</strain>
    </source>
</reference>
<evidence type="ECO:0000313" key="1">
    <source>
        <dbReference type="EMBL" id="MUH71278.1"/>
    </source>
</evidence>
<dbReference type="Proteomes" id="UP000439994">
    <property type="component" value="Unassembled WGS sequence"/>
</dbReference>
<comment type="caution">
    <text evidence="1">The sequence shown here is derived from an EMBL/GenBank/DDBJ whole genome shotgun (WGS) entry which is preliminary data.</text>
</comment>
<gene>
    <name evidence="1" type="ORF">GNP35_01475</name>
</gene>
<name>A0A6N8F517_9GAMM</name>
<dbReference type="OrthoDB" id="6996126at2"/>
<dbReference type="RefSeq" id="WP_155693868.1">
    <property type="nucleotide sequence ID" value="NZ_WOCD01000001.1"/>
</dbReference>
<keyword evidence="2" id="KW-1185">Reference proteome</keyword>
<accession>A0A6N8F517</accession>
<dbReference type="EMBL" id="WOCD01000001">
    <property type="protein sequence ID" value="MUH71278.1"/>
    <property type="molecule type" value="Genomic_DNA"/>
</dbReference>
<protein>
    <submittedName>
        <fullName evidence="1">Fis family transcriptional regulator</fullName>
    </submittedName>
</protein>
<proteinExistence type="predicted"/>
<organism evidence="1 2">
    <name type="scientific">Psychrosphaera haliotis</name>
    <dbReference type="NCBI Taxonomy" id="555083"/>
    <lineage>
        <taxon>Bacteria</taxon>
        <taxon>Pseudomonadati</taxon>
        <taxon>Pseudomonadota</taxon>
        <taxon>Gammaproteobacteria</taxon>
        <taxon>Alteromonadales</taxon>
        <taxon>Pseudoalteromonadaceae</taxon>
        <taxon>Psychrosphaera</taxon>
    </lineage>
</organism>